<dbReference type="Pfam" id="PF22599">
    <property type="entry name" value="SecDF_P1_head"/>
    <property type="match status" value="1"/>
</dbReference>
<sequence>MIRIVLMISFSLFVISGCGKTPPPQPVAVAVPPGMTVEIYELDPTQDPSSLTAVHPETGKPIFLKTPPLIATSDVATIAEVVESPPLHSESPPLHSESATLQINLNPTGATNMATATATPSGQELAIVVNGVTVAVAQVRTQISDKMVIQGGNDTGEFQRQIGMLTGGK</sequence>
<organism evidence="2 3">
    <name type="scientific">Blastopirellula marina</name>
    <dbReference type="NCBI Taxonomy" id="124"/>
    <lineage>
        <taxon>Bacteria</taxon>
        <taxon>Pseudomonadati</taxon>
        <taxon>Planctomycetota</taxon>
        <taxon>Planctomycetia</taxon>
        <taxon>Pirellulales</taxon>
        <taxon>Pirellulaceae</taxon>
        <taxon>Blastopirellula</taxon>
    </lineage>
</organism>
<gene>
    <name evidence="2" type="ORF">C5Y83_29030</name>
</gene>
<dbReference type="PROSITE" id="PS51257">
    <property type="entry name" value="PROKAR_LIPOPROTEIN"/>
    <property type="match status" value="1"/>
</dbReference>
<name>A0A2S8F905_9BACT</name>
<evidence type="ECO:0000313" key="2">
    <source>
        <dbReference type="EMBL" id="PQO28646.1"/>
    </source>
</evidence>
<dbReference type="EMBL" id="PUHY01000016">
    <property type="protein sequence ID" value="PQO28646.1"/>
    <property type="molecule type" value="Genomic_DNA"/>
</dbReference>
<feature type="domain" description="SecDF P1 head subdomain" evidence="1">
    <location>
        <begin position="96"/>
        <end position="165"/>
    </location>
</feature>
<evidence type="ECO:0000259" key="1">
    <source>
        <dbReference type="Pfam" id="PF22599"/>
    </source>
</evidence>
<dbReference type="RefSeq" id="WP_105333313.1">
    <property type="nucleotide sequence ID" value="NZ_PUHY01000016.1"/>
</dbReference>
<evidence type="ECO:0000313" key="3">
    <source>
        <dbReference type="Proteomes" id="UP000238322"/>
    </source>
</evidence>
<reference evidence="2 3" key="1">
    <citation type="submission" date="2018-02" db="EMBL/GenBank/DDBJ databases">
        <title>Comparative genomes isolates from brazilian mangrove.</title>
        <authorList>
            <person name="Araujo J.E."/>
            <person name="Taketani R.G."/>
            <person name="Silva M.C.P."/>
            <person name="Loureco M.V."/>
            <person name="Andreote F.D."/>
        </authorList>
    </citation>
    <scope>NUCLEOTIDE SEQUENCE [LARGE SCALE GENOMIC DNA]</scope>
    <source>
        <strain evidence="2 3">Hex-1 MGV</strain>
    </source>
</reference>
<comment type="caution">
    <text evidence="2">The sequence shown here is derived from an EMBL/GenBank/DDBJ whole genome shotgun (WGS) entry which is preliminary data.</text>
</comment>
<protein>
    <recommendedName>
        <fullName evidence="1">SecDF P1 head subdomain domain-containing protein</fullName>
    </recommendedName>
</protein>
<dbReference type="Proteomes" id="UP000238322">
    <property type="component" value="Unassembled WGS sequence"/>
</dbReference>
<accession>A0A2S8F905</accession>
<dbReference type="AlphaFoldDB" id="A0A2S8F905"/>
<proteinExistence type="predicted"/>
<dbReference type="OrthoDB" id="290786at2"/>
<dbReference type="Gene3D" id="3.30.1360.200">
    <property type="match status" value="1"/>
</dbReference>
<dbReference type="InterPro" id="IPR054384">
    <property type="entry name" value="SecDF_P1_head"/>
</dbReference>